<evidence type="ECO:0000256" key="2">
    <source>
        <dbReference type="SAM" id="Phobius"/>
    </source>
</evidence>
<feature type="region of interest" description="Disordered" evidence="1">
    <location>
        <begin position="246"/>
        <end position="301"/>
    </location>
</feature>
<evidence type="ECO:0000313" key="3">
    <source>
        <dbReference type="EMBL" id="WRP15847.1"/>
    </source>
</evidence>
<keyword evidence="2" id="KW-1133">Transmembrane helix</keyword>
<accession>A0ABZ1BUP9</accession>
<feature type="region of interest" description="Disordered" evidence="1">
    <location>
        <begin position="81"/>
        <end position="158"/>
    </location>
</feature>
<organism evidence="3 4">
    <name type="scientific">Geochorda subterranea</name>
    <dbReference type="NCBI Taxonomy" id="3109564"/>
    <lineage>
        <taxon>Bacteria</taxon>
        <taxon>Bacillati</taxon>
        <taxon>Bacillota</taxon>
        <taxon>Limnochordia</taxon>
        <taxon>Limnochordales</taxon>
        <taxon>Geochordaceae</taxon>
        <taxon>Geochorda</taxon>
    </lineage>
</organism>
<keyword evidence="2" id="KW-0472">Membrane</keyword>
<feature type="transmembrane region" description="Helical" evidence="2">
    <location>
        <begin position="46"/>
        <end position="65"/>
    </location>
</feature>
<feature type="compositionally biased region" description="Low complexity" evidence="1">
    <location>
        <begin position="251"/>
        <end position="280"/>
    </location>
</feature>
<dbReference type="EMBL" id="CP141614">
    <property type="protein sequence ID" value="WRP15847.1"/>
    <property type="molecule type" value="Genomic_DNA"/>
</dbReference>
<dbReference type="Proteomes" id="UP001333102">
    <property type="component" value="Chromosome"/>
</dbReference>
<name>A0ABZ1BUP9_9FIRM</name>
<protein>
    <submittedName>
        <fullName evidence="3">Uncharacterized protein</fullName>
    </submittedName>
</protein>
<keyword evidence="4" id="KW-1185">Reference proteome</keyword>
<sequence length="301" mass="31236">MKSHRWQAELAGLAVVFGVLYAGLALFWGQAGQAGAWIAAALWRHLGLASALALLATLGVGWRLVRGPELAGTVLRLGGPWRRSPASRRGWSWRRASAGGPAPTGRPARLPRQPRRRGGPVAGAVAGAGGRPERRLSGRRADAPGRGRARLRGVARSPAGGARARRRVRVRLALALAWRAGRWLGRAGWQAAVGCCRGAGGGTGCGGRPDAEGAPRRCCRCRDPGPPPGWARRREMALAEVAVDRPGAGGAPAPAWLPWRPTARGDGDAPGAVPARAAGRGARHAGGPGAPGGPRRRPPCR</sequence>
<evidence type="ECO:0000313" key="4">
    <source>
        <dbReference type="Proteomes" id="UP001333102"/>
    </source>
</evidence>
<feature type="compositionally biased region" description="Low complexity" evidence="1">
    <location>
        <begin position="81"/>
        <end position="111"/>
    </location>
</feature>
<dbReference type="RefSeq" id="WP_324670255.1">
    <property type="nucleotide sequence ID" value="NZ_CP141614.1"/>
</dbReference>
<feature type="compositionally biased region" description="Basic and acidic residues" evidence="1">
    <location>
        <begin position="131"/>
        <end position="145"/>
    </location>
</feature>
<proteinExistence type="predicted"/>
<reference evidence="4" key="1">
    <citation type="submission" date="2023-12" db="EMBL/GenBank/DDBJ databases">
        <title>Novel isolates from deep terrestrial aquifers shed light on the physiology and ecology of the class Limnochordia.</title>
        <authorList>
            <person name="Karnachuk O.V."/>
            <person name="Lukina A.P."/>
            <person name="Avakyan M.R."/>
            <person name="Kadnikov V."/>
            <person name="Begmatov S."/>
            <person name="Beletsky A.V."/>
            <person name="Mardanov A.V."/>
            <person name="Ravin N.V."/>
        </authorList>
    </citation>
    <scope>NUCLEOTIDE SEQUENCE [LARGE SCALE GENOMIC DNA]</scope>
    <source>
        <strain evidence="4">LN</strain>
    </source>
</reference>
<keyword evidence="2" id="KW-0812">Transmembrane</keyword>
<gene>
    <name evidence="3" type="ORF">VLY81_06760</name>
</gene>
<evidence type="ECO:0000256" key="1">
    <source>
        <dbReference type="SAM" id="MobiDB-lite"/>
    </source>
</evidence>